<dbReference type="FunFam" id="1.10.287.130:FF:000001">
    <property type="entry name" value="Two-component sensor histidine kinase"/>
    <property type="match status" value="1"/>
</dbReference>
<reference evidence="11" key="1">
    <citation type="journal article" date="2019" name="Int. J. Syst. Evol. Microbiol.">
        <title>The Global Catalogue of Microorganisms (GCM) 10K type strain sequencing project: providing services to taxonomists for standard genome sequencing and annotation.</title>
        <authorList>
            <consortium name="The Broad Institute Genomics Platform"/>
            <consortium name="The Broad Institute Genome Sequencing Center for Infectious Disease"/>
            <person name="Wu L."/>
            <person name="Ma J."/>
        </authorList>
    </citation>
    <scope>NUCLEOTIDE SEQUENCE [LARGE SCALE GENOMIC DNA]</scope>
    <source>
        <strain evidence="11">JCM 19134</strain>
    </source>
</reference>
<dbReference type="CDD" id="cd00156">
    <property type="entry name" value="REC"/>
    <property type="match status" value="1"/>
</dbReference>
<feature type="modified residue" description="4-aspartylphosphate" evidence="7">
    <location>
        <position position="61"/>
    </location>
</feature>
<dbReference type="SMART" id="SM00448">
    <property type="entry name" value="REC"/>
    <property type="match status" value="3"/>
</dbReference>
<evidence type="ECO:0000259" key="8">
    <source>
        <dbReference type="PROSITE" id="PS50109"/>
    </source>
</evidence>
<feature type="modified residue" description="4-aspartylphosphate" evidence="7">
    <location>
        <position position="454"/>
    </location>
</feature>
<feature type="modified residue" description="4-aspartylphosphate" evidence="7">
    <location>
        <position position="575"/>
    </location>
</feature>
<evidence type="ECO:0000313" key="10">
    <source>
        <dbReference type="EMBL" id="GAA4944462.1"/>
    </source>
</evidence>
<dbReference type="Gene3D" id="1.10.287.130">
    <property type="match status" value="1"/>
</dbReference>
<dbReference type="Gene3D" id="3.40.50.2300">
    <property type="match status" value="3"/>
</dbReference>
<keyword evidence="3 7" id="KW-0597">Phosphoprotein</keyword>
<feature type="domain" description="Response regulatory" evidence="9">
    <location>
        <begin position="9"/>
        <end position="126"/>
    </location>
</feature>
<keyword evidence="6" id="KW-0902">Two-component regulatory system</keyword>
<dbReference type="EMBL" id="BAABLX010000023">
    <property type="protein sequence ID" value="GAA4944462.1"/>
    <property type="molecule type" value="Genomic_DNA"/>
</dbReference>
<evidence type="ECO:0000256" key="7">
    <source>
        <dbReference type="PROSITE-ProRule" id="PRU00169"/>
    </source>
</evidence>
<dbReference type="AlphaFoldDB" id="A0AAV3U4G6"/>
<dbReference type="PRINTS" id="PR00344">
    <property type="entry name" value="BCTRLSENSOR"/>
</dbReference>
<evidence type="ECO:0000256" key="5">
    <source>
        <dbReference type="ARBA" id="ARBA00022777"/>
    </source>
</evidence>
<dbReference type="InterPro" id="IPR036097">
    <property type="entry name" value="HisK_dim/P_sf"/>
</dbReference>
<dbReference type="Gene3D" id="3.30.565.10">
    <property type="entry name" value="Histidine kinase-like ATPase, C-terminal domain"/>
    <property type="match status" value="1"/>
</dbReference>
<dbReference type="PANTHER" id="PTHR43047">
    <property type="entry name" value="TWO-COMPONENT HISTIDINE PROTEIN KINASE"/>
    <property type="match status" value="1"/>
</dbReference>
<dbReference type="CDD" id="cd00082">
    <property type="entry name" value="HisKA"/>
    <property type="match status" value="1"/>
</dbReference>
<dbReference type="SUPFAM" id="SSF47384">
    <property type="entry name" value="Homodimeric domain of signal transducing histidine kinase"/>
    <property type="match status" value="1"/>
</dbReference>
<dbReference type="InterPro" id="IPR036890">
    <property type="entry name" value="HATPase_C_sf"/>
</dbReference>
<dbReference type="InterPro" id="IPR003594">
    <property type="entry name" value="HATPase_dom"/>
</dbReference>
<name>A0AAV3U4G6_9ALTE</name>
<dbReference type="InterPro" id="IPR011006">
    <property type="entry name" value="CheY-like_superfamily"/>
</dbReference>
<dbReference type="InterPro" id="IPR003661">
    <property type="entry name" value="HisK_dim/P_dom"/>
</dbReference>
<evidence type="ECO:0000256" key="2">
    <source>
        <dbReference type="ARBA" id="ARBA00012438"/>
    </source>
</evidence>
<dbReference type="PANTHER" id="PTHR43047:SF72">
    <property type="entry name" value="OSMOSENSING HISTIDINE PROTEIN KINASE SLN1"/>
    <property type="match status" value="1"/>
</dbReference>
<dbReference type="PROSITE" id="PS50109">
    <property type="entry name" value="HIS_KIN"/>
    <property type="match status" value="1"/>
</dbReference>
<gene>
    <name evidence="10" type="ORF">GCM10025791_24270</name>
</gene>
<keyword evidence="11" id="KW-1185">Reference proteome</keyword>
<dbReference type="RefSeq" id="WP_345422267.1">
    <property type="nucleotide sequence ID" value="NZ_AP031496.1"/>
</dbReference>
<feature type="domain" description="Response regulatory" evidence="9">
    <location>
        <begin position="527"/>
        <end position="638"/>
    </location>
</feature>
<sequence>MSPANKKINILLIEDDEDDFIITRDLLEDIEGGDYELHWAPDLGLARKALALNEHDICLMDYSLGAVDGVTLLKEAKTLGFTAPVIMLTGQDDTRLDTEASQAGAVDYLVKSQLSASRLARAVRYAVARKQIEAERVERMRAESANQAKSKFLTHLSHELRTPLTAILGYADLLLHETQTPSSVEKLGIIKRNGNHLLSLLNDVLDLSKIEAGKLDVDKTETYLTPLLTNLIELLQVKANDKDLTLAFVATGKIPEQITTDPLRLQQILLNLLSNAIKFTNQGSVTLRIDPSPEEEIIRFTVIDTGIGIEKRQINKLFQPFSQLHPSQVGQESGSGLGLAISAQLTQKLNGDLSVESALGEGSRFTVSLPMQAKNTHWVDLKLKHNTSYEAPTPAPQLQGRVLVADDIPEIRALVSQIIRMTGVHVDSAEDGQAAWDMIQQHGHDNPYDLIFLDVQMPRLTGPELAQKLRAADYPNPVVALTAQTMDDQKQQCYDVGFNAHLGKPIDRDLVWQLLKHYLKAKSNTKRVLIVEDDRDALEVTSQILELLGAEVDCASSAQEALNKVNDSLDGILLDINLPDMRGDELAPKLRSKLHDSAKILAVSGEQLSKADLFSCGFNDSFIKPLDMQKIQALMDAL</sequence>
<dbReference type="InterPro" id="IPR001789">
    <property type="entry name" value="Sig_transdc_resp-reg_receiver"/>
</dbReference>
<dbReference type="SMART" id="SM00388">
    <property type="entry name" value="HisKA"/>
    <property type="match status" value="1"/>
</dbReference>
<dbReference type="GO" id="GO:0009927">
    <property type="term" value="F:histidine phosphotransfer kinase activity"/>
    <property type="evidence" value="ECO:0007669"/>
    <property type="project" value="TreeGrafter"/>
</dbReference>
<evidence type="ECO:0000256" key="3">
    <source>
        <dbReference type="ARBA" id="ARBA00022553"/>
    </source>
</evidence>
<dbReference type="Pfam" id="PF02518">
    <property type="entry name" value="HATPase_c"/>
    <property type="match status" value="1"/>
</dbReference>
<dbReference type="Proteomes" id="UP001409585">
    <property type="component" value="Unassembled WGS sequence"/>
</dbReference>
<dbReference type="SUPFAM" id="SSF55874">
    <property type="entry name" value="ATPase domain of HSP90 chaperone/DNA topoisomerase II/histidine kinase"/>
    <property type="match status" value="1"/>
</dbReference>
<evidence type="ECO:0000259" key="9">
    <source>
        <dbReference type="PROSITE" id="PS50110"/>
    </source>
</evidence>
<dbReference type="InterPro" id="IPR004358">
    <property type="entry name" value="Sig_transdc_His_kin-like_C"/>
</dbReference>
<dbReference type="CDD" id="cd17546">
    <property type="entry name" value="REC_hyHK_CKI1_RcsC-like"/>
    <property type="match status" value="2"/>
</dbReference>
<dbReference type="CDD" id="cd16922">
    <property type="entry name" value="HATPase_EvgS-ArcB-TorS-like"/>
    <property type="match status" value="1"/>
</dbReference>
<dbReference type="InterPro" id="IPR005467">
    <property type="entry name" value="His_kinase_dom"/>
</dbReference>
<dbReference type="EC" id="2.7.13.3" evidence="2"/>
<feature type="domain" description="Response regulatory" evidence="9">
    <location>
        <begin position="401"/>
        <end position="519"/>
    </location>
</feature>
<accession>A0AAV3U4G6</accession>
<proteinExistence type="predicted"/>
<feature type="domain" description="Histidine kinase" evidence="8">
    <location>
        <begin position="155"/>
        <end position="373"/>
    </location>
</feature>
<dbReference type="SUPFAM" id="SSF52172">
    <property type="entry name" value="CheY-like"/>
    <property type="match status" value="3"/>
</dbReference>
<comment type="caution">
    <text evidence="10">The sequence shown here is derived from an EMBL/GenBank/DDBJ whole genome shotgun (WGS) entry which is preliminary data.</text>
</comment>
<evidence type="ECO:0000256" key="1">
    <source>
        <dbReference type="ARBA" id="ARBA00000085"/>
    </source>
</evidence>
<dbReference type="Pfam" id="PF00512">
    <property type="entry name" value="HisKA"/>
    <property type="match status" value="1"/>
</dbReference>
<protein>
    <recommendedName>
        <fullName evidence="2">histidine kinase</fullName>
        <ecNumber evidence="2">2.7.13.3</ecNumber>
    </recommendedName>
</protein>
<dbReference type="FunFam" id="3.30.565.10:FF:000010">
    <property type="entry name" value="Sensor histidine kinase RcsC"/>
    <property type="match status" value="1"/>
</dbReference>
<dbReference type="Pfam" id="PF00072">
    <property type="entry name" value="Response_reg"/>
    <property type="match status" value="3"/>
</dbReference>
<dbReference type="GO" id="GO:0005886">
    <property type="term" value="C:plasma membrane"/>
    <property type="evidence" value="ECO:0007669"/>
    <property type="project" value="TreeGrafter"/>
</dbReference>
<dbReference type="GO" id="GO:0000155">
    <property type="term" value="F:phosphorelay sensor kinase activity"/>
    <property type="evidence" value="ECO:0007669"/>
    <property type="project" value="InterPro"/>
</dbReference>
<organism evidence="10 11">
    <name type="scientific">Halioxenophilus aromaticivorans</name>
    <dbReference type="NCBI Taxonomy" id="1306992"/>
    <lineage>
        <taxon>Bacteria</taxon>
        <taxon>Pseudomonadati</taxon>
        <taxon>Pseudomonadota</taxon>
        <taxon>Gammaproteobacteria</taxon>
        <taxon>Alteromonadales</taxon>
        <taxon>Alteromonadaceae</taxon>
        <taxon>Halioxenophilus</taxon>
    </lineage>
</organism>
<dbReference type="PROSITE" id="PS50110">
    <property type="entry name" value="RESPONSE_REGULATORY"/>
    <property type="match status" value="3"/>
</dbReference>
<evidence type="ECO:0000256" key="4">
    <source>
        <dbReference type="ARBA" id="ARBA00022679"/>
    </source>
</evidence>
<comment type="catalytic activity">
    <reaction evidence="1">
        <text>ATP + protein L-histidine = ADP + protein N-phospho-L-histidine.</text>
        <dbReference type="EC" id="2.7.13.3"/>
    </reaction>
</comment>
<dbReference type="SMART" id="SM00387">
    <property type="entry name" value="HATPase_c"/>
    <property type="match status" value="1"/>
</dbReference>
<evidence type="ECO:0000313" key="11">
    <source>
        <dbReference type="Proteomes" id="UP001409585"/>
    </source>
</evidence>
<evidence type="ECO:0000256" key="6">
    <source>
        <dbReference type="ARBA" id="ARBA00023012"/>
    </source>
</evidence>
<keyword evidence="4" id="KW-0808">Transferase</keyword>
<keyword evidence="5" id="KW-0418">Kinase</keyword>